<dbReference type="Pfam" id="PF00662">
    <property type="entry name" value="Proton_antipo_N"/>
    <property type="match status" value="1"/>
</dbReference>
<evidence type="ECO:0000259" key="14">
    <source>
        <dbReference type="Pfam" id="PF13244"/>
    </source>
</evidence>
<evidence type="ECO:0000313" key="17">
    <source>
        <dbReference type="Proteomes" id="UP001442841"/>
    </source>
</evidence>
<evidence type="ECO:0000256" key="3">
    <source>
        <dbReference type="ARBA" id="ARBA00022449"/>
    </source>
</evidence>
<proteinExistence type="predicted"/>
<feature type="transmembrane region" description="Helical" evidence="10">
    <location>
        <begin position="779"/>
        <end position="801"/>
    </location>
</feature>
<dbReference type="InterPro" id="IPR007182">
    <property type="entry name" value="MnhB"/>
</dbReference>
<feature type="domain" description="MrpA C-terminal/MbhD" evidence="14">
    <location>
        <begin position="599"/>
        <end position="662"/>
    </location>
</feature>
<feature type="transmembrane region" description="Helical" evidence="10">
    <location>
        <begin position="672"/>
        <end position="693"/>
    </location>
</feature>
<dbReference type="InterPro" id="IPR001750">
    <property type="entry name" value="ND/Mrp_TM"/>
</dbReference>
<evidence type="ECO:0000256" key="2">
    <source>
        <dbReference type="ARBA" id="ARBA00022448"/>
    </source>
</evidence>
<dbReference type="InterPro" id="IPR001516">
    <property type="entry name" value="Proton_antipo_N"/>
</dbReference>
<evidence type="ECO:0000259" key="11">
    <source>
        <dbReference type="Pfam" id="PF00361"/>
    </source>
</evidence>
<keyword evidence="8 10" id="KW-0472">Membrane</keyword>
<sequence length="927" mass="96590">MLITVLALTLVVCVASLFLGHALGRRAGWIAAAGLAGTAAVVLAAWAGRDGGAAGVVTQSVPWMPSLGIDLRLRLDGLSLVFTLVVLLIGAVVLAYTAGYLPRGRHGPFYGLLTFFAAAMTGLVLADDIVVMWVMWEFTTVCSFLLISQSGPKAKAPAIRTFLVTAAGGLALLTAVGLMWARFGTTELSVILAAPDWHEAPGFAAAVAVLVAIAAFTKSAQFPFHAWLPDAMVASTPVSAYLHAAAMVKAGIYLLLRFSTAFAEVPVWNVLLVTVGLATALLGAIWALQRHDLKELLAYSTVSQLGFLVATIGIGSAYALLGAIVHVIAHALFKSALFMAVGVVDHQCGTRDLRKLRGIRRTMPVTTVLLTLGAISMAGLPPLFGFVSKEAMFKAMAQLPGGIAVAVGTVAVLAAICTFAYSARMVLALLRGEPGEDAPREGGWDLLVPVGVVAVAGVALGVAGPFAEPTVNAATSAIGADAAADLSLWHGVTPELGMTAVVVLCGTLLVLARHHVDRVLDRRVTPFRATDVVEGFRSGSIALGTRIGDLTRSDAPLRHLVPPLVVVLGLGTVGLATVSLPPPRAGLGHWVDWIVLPLVGVGVALAIRARTRIALVVTVGVAGFAVALWFYVLGAPDVALTQLLVEILTVVIMVLLLSRLPRTFHVSGRRRLWFAGILGTLVGGLAAVTALALTGQREISAVGAALLERSYDLTGGTNLVNVILVDFRALDTFGEAVVLGVTGIALMIALEARGLLPLRPSPIRVEADSPIRDAHENALALRTSTRFLVPILLAFSVFYYVRGHSAPGGGFIAALIGGAALALIYLSASSNRVRPLQLPFPLFIALGTIIGVLSGLLGFVEGSFLRPLMTELGPLKLSTALIFDLGVYLNVIGVILAALTKLGTDDVAPPLRKPQEPSARGFSGGTP</sequence>
<dbReference type="InterPro" id="IPR050616">
    <property type="entry name" value="CPA3_Na-H_Antiporter_A"/>
</dbReference>
<dbReference type="RefSeq" id="WP_425307614.1">
    <property type="nucleotide sequence ID" value="NZ_CP154795.1"/>
</dbReference>
<keyword evidence="3" id="KW-0050">Antiport</keyword>
<feature type="transmembrane region" description="Helical" evidence="10">
    <location>
        <begin position="80"/>
        <end position="101"/>
    </location>
</feature>
<evidence type="ECO:0000256" key="4">
    <source>
        <dbReference type="ARBA" id="ARBA00022475"/>
    </source>
</evidence>
<feature type="transmembrane region" description="Helical" evidence="10">
    <location>
        <begin position="840"/>
        <end position="860"/>
    </location>
</feature>
<comment type="subcellular location">
    <subcellularLocation>
        <location evidence="1">Cell membrane</location>
        <topology evidence="1">Multi-pass membrane protein</topology>
    </subcellularLocation>
    <subcellularLocation>
        <location evidence="9">Membrane</location>
        <topology evidence="9">Multi-pass membrane protein</topology>
    </subcellularLocation>
</comment>
<dbReference type="Pfam" id="PF00361">
    <property type="entry name" value="Proton_antipo_M"/>
    <property type="match status" value="1"/>
</dbReference>
<feature type="transmembrane region" description="Helical" evidence="10">
    <location>
        <begin position="614"/>
        <end position="633"/>
    </location>
</feature>
<evidence type="ECO:0000256" key="9">
    <source>
        <dbReference type="RuleBase" id="RU000320"/>
    </source>
</evidence>
<feature type="transmembrane region" description="Helical" evidence="10">
    <location>
        <begin position="496"/>
        <end position="513"/>
    </location>
</feature>
<feature type="transmembrane region" description="Helical" evidence="10">
    <location>
        <begin position="159"/>
        <end position="180"/>
    </location>
</feature>
<evidence type="ECO:0000256" key="10">
    <source>
        <dbReference type="SAM" id="Phobius"/>
    </source>
</evidence>
<evidence type="ECO:0000256" key="7">
    <source>
        <dbReference type="ARBA" id="ARBA00023065"/>
    </source>
</evidence>
<dbReference type="Pfam" id="PF13244">
    <property type="entry name" value="MbhD"/>
    <property type="match status" value="1"/>
</dbReference>
<evidence type="ECO:0000256" key="5">
    <source>
        <dbReference type="ARBA" id="ARBA00022692"/>
    </source>
</evidence>
<keyword evidence="7" id="KW-0406">Ion transport</keyword>
<feature type="transmembrane region" description="Helical" evidence="10">
    <location>
        <begin position="108"/>
        <end position="125"/>
    </location>
</feature>
<feature type="transmembrane region" description="Helical" evidence="10">
    <location>
        <begin position="365"/>
        <end position="387"/>
    </location>
</feature>
<protein>
    <submittedName>
        <fullName evidence="16">DUF4040 family protein</fullName>
    </submittedName>
</protein>
<dbReference type="PRINTS" id="PR01434">
    <property type="entry name" value="NADHDHGNASE5"/>
</dbReference>
<dbReference type="Proteomes" id="UP001442841">
    <property type="component" value="Chromosome"/>
</dbReference>
<feature type="domain" description="MrpA C-terminal/MbhE" evidence="15">
    <location>
        <begin position="678"/>
        <end position="748"/>
    </location>
</feature>
<dbReference type="Pfam" id="PF04039">
    <property type="entry name" value="MnhB"/>
    <property type="match status" value="1"/>
</dbReference>
<feature type="transmembrane region" description="Helical" evidence="10">
    <location>
        <begin position="807"/>
        <end position="828"/>
    </location>
</feature>
<feature type="transmembrane region" description="Helical" evidence="10">
    <location>
        <begin position="590"/>
        <end position="607"/>
    </location>
</feature>
<evidence type="ECO:0000259" key="15">
    <source>
        <dbReference type="Pfam" id="PF20501"/>
    </source>
</evidence>
<feature type="transmembrane region" description="Helical" evidence="10">
    <location>
        <begin position="268"/>
        <end position="289"/>
    </location>
</feature>
<feature type="transmembrane region" description="Helical" evidence="10">
    <location>
        <begin position="238"/>
        <end position="256"/>
    </location>
</feature>
<feature type="transmembrane region" description="Helical" evidence="10">
    <location>
        <begin position="399"/>
        <end position="423"/>
    </location>
</feature>
<reference evidence="16 17" key="1">
    <citation type="submission" date="2024-04" db="EMBL/GenBank/DDBJ databases">
        <title>Isolation of an actinomycete strain from pig manure.</title>
        <authorList>
            <person name="Gong T."/>
            <person name="Yu Z."/>
            <person name="An M."/>
            <person name="Wei C."/>
            <person name="Yang W."/>
            <person name="Liu L."/>
        </authorList>
    </citation>
    <scope>NUCLEOTIDE SEQUENCE [LARGE SCALE GENOMIC DNA]</scope>
    <source>
        <strain evidence="16 17">ZF39</strain>
    </source>
</reference>
<evidence type="ECO:0000313" key="16">
    <source>
        <dbReference type="EMBL" id="XAN06182.1"/>
    </source>
</evidence>
<keyword evidence="2" id="KW-0813">Transport</keyword>
<feature type="domain" description="NADH-Ubiquinone oxidoreductase (complex I) chain 5 N-terminal" evidence="12">
    <location>
        <begin position="64"/>
        <end position="102"/>
    </location>
</feature>
<evidence type="ECO:0000256" key="1">
    <source>
        <dbReference type="ARBA" id="ARBA00004651"/>
    </source>
</evidence>
<dbReference type="EMBL" id="CP154795">
    <property type="protein sequence ID" value="XAN06182.1"/>
    <property type="molecule type" value="Genomic_DNA"/>
</dbReference>
<dbReference type="InterPro" id="IPR025383">
    <property type="entry name" value="MrpA_C/MbhD"/>
</dbReference>
<feature type="domain" description="NADH:quinone oxidoreductase/Mrp antiporter transmembrane" evidence="11">
    <location>
        <begin position="126"/>
        <end position="411"/>
    </location>
</feature>
<evidence type="ECO:0000259" key="12">
    <source>
        <dbReference type="Pfam" id="PF00662"/>
    </source>
</evidence>
<keyword evidence="5 9" id="KW-0812">Transmembrane</keyword>
<feature type="transmembrane region" description="Helical" evidence="10">
    <location>
        <begin position="736"/>
        <end position="758"/>
    </location>
</feature>
<feature type="transmembrane region" description="Helical" evidence="10">
    <location>
        <begin position="560"/>
        <end position="578"/>
    </location>
</feature>
<feature type="transmembrane region" description="Helical" evidence="10">
    <location>
        <begin position="639"/>
        <end position="660"/>
    </location>
</feature>
<dbReference type="Pfam" id="PF20501">
    <property type="entry name" value="MbhE"/>
    <property type="match status" value="1"/>
</dbReference>
<dbReference type="PANTHER" id="PTHR43373">
    <property type="entry name" value="NA(+)/H(+) ANTIPORTER SUBUNIT"/>
    <property type="match status" value="1"/>
</dbReference>
<organism evidence="16 17">
    <name type="scientific">Ammonicoccus fulvus</name>
    <dbReference type="NCBI Taxonomy" id="3138240"/>
    <lineage>
        <taxon>Bacteria</taxon>
        <taxon>Bacillati</taxon>
        <taxon>Actinomycetota</taxon>
        <taxon>Actinomycetes</taxon>
        <taxon>Propionibacteriales</taxon>
        <taxon>Propionibacteriaceae</taxon>
        <taxon>Ammonicoccus</taxon>
    </lineage>
</organism>
<feature type="transmembrane region" description="Helical" evidence="10">
    <location>
        <begin position="880"/>
        <end position="899"/>
    </location>
</feature>
<dbReference type="PANTHER" id="PTHR43373:SF1">
    <property type="entry name" value="NA(+)_H(+) ANTIPORTER SUBUNIT A"/>
    <property type="match status" value="1"/>
</dbReference>
<keyword evidence="4" id="KW-1003">Cell membrane</keyword>
<accession>A0ABZ3FMU7</accession>
<name>A0ABZ3FMU7_9ACTN</name>
<keyword evidence="17" id="KW-1185">Reference proteome</keyword>
<dbReference type="NCBIfam" id="NF009290">
    <property type="entry name" value="PRK12650.1"/>
    <property type="match status" value="1"/>
</dbReference>
<evidence type="ECO:0000256" key="6">
    <source>
        <dbReference type="ARBA" id="ARBA00022989"/>
    </source>
</evidence>
<keyword evidence="6 10" id="KW-1133">Transmembrane helix</keyword>
<feature type="transmembrane region" description="Helical" evidence="10">
    <location>
        <begin position="444"/>
        <end position="467"/>
    </location>
</feature>
<evidence type="ECO:0000259" key="13">
    <source>
        <dbReference type="Pfam" id="PF04039"/>
    </source>
</evidence>
<feature type="domain" description="Na+/H+ antiporter MnhB subunit-related protein" evidence="13">
    <location>
        <begin position="781"/>
        <end position="896"/>
    </location>
</feature>
<dbReference type="InterPro" id="IPR046806">
    <property type="entry name" value="MrpA_C/MbhE"/>
</dbReference>
<feature type="transmembrane region" description="Helical" evidence="10">
    <location>
        <begin position="296"/>
        <end position="318"/>
    </location>
</feature>
<feature type="transmembrane region" description="Helical" evidence="10">
    <location>
        <begin position="200"/>
        <end position="217"/>
    </location>
</feature>
<gene>
    <name evidence="16" type="ORF">AADG42_02290</name>
</gene>
<evidence type="ECO:0000256" key="8">
    <source>
        <dbReference type="ARBA" id="ARBA00023136"/>
    </source>
</evidence>